<dbReference type="AlphaFoldDB" id="A0AAV4CEX2"/>
<sequence length="154" mass="17487">MSRLSACVALGLGVWTRSGGSRSGRSGRYHLGRGDNCGGHRDLECWGLHGRCYQKTKLGTLKRDLFVELKENGVLRIRKWHPRQENTVVLCSGRKAGNGWGMNVLLMVKHRLILIALHWKPQGQSKRGKYMRCKARMVDEDWMKAGKTFHSNKA</sequence>
<keyword evidence="2" id="KW-1185">Reference proteome</keyword>
<comment type="caution">
    <text evidence="1">The sequence shown here is derived from an EMBL/GenBank/DDBJ whole genome shotgun (WGS) entry which is preliminary data.</text>
</comment>
<accession>A0AAV4CEX2</accession>
<dbReference type="Proteomes" id="UP000735302">
    <property type="component" value="Unassembled WGS sequence"/>
</dbReference>
<organism evidence="1 2">
    <name type="scientific">Plakobranchus ocellatus</name>
    <dbReference type="NCBI Taxonomy" id="259542"/>
    <lineage>
        <taxon>Eukaryota</taxon>
        <taxon>Metazoa</taxon>
        <taxon>Spiralia</taxon>
        <taxon>Lophotrochozoa</taxon>
        <taxon>Mollusca</taxon>
        <taxon>Gastropoda</taxon>
        <taxon>Heterobranchia</taxon>
        <taxon>Euthyneura</taxon>
        <taxon>Panpulmonata</taxon>
        <taxon>Sacoglossa</taxon>
        <taxon>Placobranchoidea</taxon>
        <taxon>Plakobranchidae</taxon>
        <taxon>Plakobranchus</taxon>
    </lineage>
</organism>
<name>A0AAV4CEX2_9GAST</name>
<dbReference type="EMBL" id="BLXT01006199">
    <property type="protein sequence ID" value="GFO29902.1"/>
    <property type="molecule type" value="Genomic_DNA"/>
</dbReference>
<proteinExistence type="predicted"/>
<evidence type="ECO:0000313" key="2">
    <source>
        <dbReference type="Proteomes" id="UP000735302"/>
    </source>
</evidence>
<protein>
    <submittedName>
        <fullName evidence="1">Uncharacterized protein</fullName>
    </submittedName>
</protein>
<evidence type="ECO:0000313" key="1">
    <source>
        <dbReference type="EMBL" id="GFO29902.1"/>
    </source>
</evidence>
<gene>
    <name evidence="1" type="ORF">PoB_005640700</name>
</gene>
<reference evidence="1 2" key="1">
    <citation type="journal article" date="2021" name="Elife">
        <title>Chloroplast acquisition without the gene transfer in kleptoplastic sea slugs, Plakobranchus ocellatus.</title>
        <authorList>
            <person name="Maeda T."/>
            <person name="Takahashi S."/>
            <person name="Yoshida T."/>
            <person name="Shimamura S."/>
            <person name="Takaki Y."/>
            <person name="Nagai Y."/>
            <person name="Toyoda A."/>
            <person name="Suzuki Y."/>
            <person name="Arimoto A."/>
            <person name="Ishii H."/>
            <person name="Satoh N."/>
            <person name="Nishiyama T."/>
            <person name="Hasebe M."/>
            <person name="Maruyama T."/>
            <person name="Minagawa J."/>
            <person name="Obokata J."/>
            <person name="Shigenobu S."/>
        </authorList>
    </citation>
    <scope>NUCLEOTIDE SEQUENCE [LARGE SCALE GENOMIC DNA]</scope>
</reference>